<evidence type="ECO:0000256" key="2">
    <source>
        <dbReference type="ARBA" id="ARBA00022448"/>
    </source>
</evidence>
<evidence type="ECO:0000256" key="4">
    <source>
        <dbReference type="ARBA" id="ARBA00022840"/>
    </source>
</evidence>
<accession>A0ABX9KH75</accession>
<dbReference type="PANTHER" id="PTHR42734">
    <property type="entry name" value="METAL TRANSPORT SYSTEM ATP-BINDING PROTEIN TM_0124-RELATED"/>
    <property type="match status" value="1"/>
</dbReference>
<dbReference type="RefSeq" id="WP_114642124.1">
    <property type="nucleotide sequence ID" value="NZ_JAACIO010000011.1"/>
</dbReference>
<dbReference type="EMBL" id="QUAJ01000010">
    <property type="protein sequence ID" value="REI41376.1"/>
    <property type="molecule type" value="Genomic_DNA"/>
</dbReference>
<keyword evidence="3" id="KW-0547">Nucleotide-binding</keyword>
<gene>
    <name evidence="6" type="ORF">DYH56_06830</name>
</gene>
<evidence type="ECO:0000256" key="1">
    <source>
        <dbReference type="ARBA" id="ARBA00005417"/>
    </source>
</evidence>
<evidence type="ECO:0000259" key="5">
    <source>
        <dbReference type="PROSITE" id="PS50893"/>
    </source>
</evidence>
<dbReference type="SUPFAM" id="SSF52540">
    <property type="entry name" value="P-loop containing nucleoside triphosphate hydrolases"/>
    <property type="match status" value="1"/>
</dbReference>
<feature type="domain" description="ABC transporter" evidence="5">
    <location>
        <begin position="2"/>
        <end position="249"/>
    </location>
</feature>
<dbReference type="InterPro" id="IPR003593">
    <property type="entry name" value="AAA+_ATPase"/>
</dbReference>
<evidence type="ECO:0000313" key="7">
    <source>
        <dbReference type="Proteomes" id="UP000263486"/>
    </source>
</evidence>
<keyword evidence="4 6" id="KW-0067">ATP-binding</keyword>
<keyword evidence="2" id="KW-0813">Transport</keyword>
<comment type="similarity">
    <text evidence="1">Belongs to the ABC transporter superfamily.</text>
</comment>
<reference evidence="6 7" key="1">
    <citation type="submission" date="2018-08" db="EMBL/GenBank/DDBJ databases">
        <title>Draft genome sequence of Psychrilyobacter sp. strain SD5 isolated from Black Sea water.</title>
        <authorList>
            <person name="Yadav S."/>
            <person name="Villanueva L."/>
            <person name="Damste J.S.S."/>
        </authorList>
    </citation>
    <scope>NUCLEOTIDE SEQUENCE [LARGE SCALE GENOMIC DNA]</scope>
    <source>
        <strain evidence="6 7">SD5</strain>
    </source>
</reference>
<dbReference type="InterPro" id="IPR003439">
    <property type="entry name" value="ABC_transporter-like_ATP-bd"/>
</dbReference>
<dbReference type="Proteomes" id="UP000263486">
    <property type="component" value="Unassembled WGS sequence"/>
</dbReference>
<dbReference type="PANTHER" id="PTHR42734:SF17">
    <property type="entry name" value="METAL TRANSPORT SYSTEM ATP-BINDING PROTEIN TM_0124-RELATED"/>
    <property type="match status" value="1"/>
</dbReference>
<dbReference type="Pfam" id="PF00005">
    <property type="entry name" value="ABC_tran"/>
    <property type="match status" value="1"/>
</dbReference>
<sequence length="263" mass="29612">MLKLNNLNKSFINNLGMTKNIFTDLNFHMKKGDFVSVIGSNGAGKSTLFNLIMGNTELDQGEVIISNKNITNFPKHKRNSFMSKVYQNPSFGTSPSMTVFENLSMADNKGEVFGLTFGLNKKRKNFYKETLAELDLGIEEQLDTKVGSLSGGQRQCLALIMATLKKPKLLLLDEHTAALDPKTSKIIMNKTSDIVKKEKIATIMITHNLQDAIDYGNRLIMLHEGNIILDIEEEEKKSLSVEKLLKIFNEKHLKLKDNEVFIV</sequence>
<dbReference type="PROSITE" id="PS50893">
    <property type="entry name" value="ABC_TRANSPORTER_2"/>
    <property type="match status" value="1"/>
</dbReference>
<dbReference type="InterPro" id="IPR050153">
    <property type="entry name" value="Metal_Ion_Import_ABC"/>
</dbReference>
<evidence type="ECO:0000256" key="3">
    <source>
        <dbReference type="ARBA" id="ARBA00022741"/>
    </source>
</evidence>
<proteinExistence type="inferred from homology"/>
<protein>
    <submittedName>
        <fullName evidence="6">ATP-binding cassette domain-containing protein</fullName>
    </submittedName>
</protein>
<dbReference type="SMART" id="SM00382">
    <property type="entry name" value="AAA"/>
    <property type="match status" value="1"/>
</dbReference>
<dbReference type="Gene3D" id="3.40.50.300">
    <property type="entry name" value="P-loop containing nucleotide triphosphate hydrolases"/>
    <property type="match status" value="1"/>
</dbReference>
<organism evidence="6 7">
    <name type="scientific">Psychrilyobacter piezotolerans</name>
    <dbReference type="NCBI Taxonomy" id="2293438"/>
    <lineage>
        <taxon>Bacteria</taxon>
        <taxon>Fusobacteriati</taxon>
        <taxon>Fusobacteriota</taxon>
        <taxon>Fusobacteriia</taxon>
        <taxon>Fusobacteriales</taxon>
        <taxon>Fusobacteriaceae</taxon>
        <taxon>Psychrilyobacter</taxon>
    </lineage>
</organism>
<dbReference type="InterPro" id="IPR027417">
    <property type="entry name" value="P-loop_NTPase"/>
</dbReference>
<comment type="caution">
    <text evidence="6">The sequence shown here is derived from an EMBL/GenBank/DDBJ whole genome shotgun (WGS) entry which is preliminary data.</text>
</comment>
<evidence type="ECO:0000313" key="6">
    <source>
        <dbReference type="EMBL" id="REI41376.1"/>
    </source>
</evidence>
<dbReference type="GO" id="GO:0005524">
    <property type="term" value="F:ATP binding"/>
    <property type="evidence" value="ECO:0007669"/>
    <property type="project" value="UniProtKB-KW"/>
</dbReference>
<dbReference type="PROSITE" id="PS00211">
    <property type="entry name" value="ABC_TRANSPORTER_1"/>
    <property type="match status" value="1"/>
</dbReference>
<keyword evidence="7" id="KW-1185">Reference proteome</keyword>
<dbReference type="InterPro" id="IPR017871">
    <property type="entry name" value="ABC_transporter-like_CS"/>
</dbReference>
<name>A0ABX9KH75_9FUSO</name>